<feature type="non-terminal residue" evidence="1">
    <location>
        <position position="1"/>
    </location>
</feature>
<accession>A0A167WN44</accession>
<name>A0A167WN44_9AGAM</name>
<dbReference type="AlphaFoldDB" id="A0A167WN44"/>
<reference evidence="1 2" key="1">
    <citation type="journal article" date="2016" name="Mol. Biol. Evol.">
        <title>Comparative Genomics of Early-Diverging Mushroom-Forming Fungi Provides Insights into the Origins of Lignocellulose Decay Capabilities.</title>
        <authorList>
            <person name="Nagy L.G."/>
            <person name="Riley R."/>
            <person name="Tritt A."/>
            <person name="Adam C."/>
            <person name="Daum C."/>
            <person name="Floudas D."/>
            <person name="Sun H."/>
            <person name="Yadav J.S."/>
            <person name="Pangilinan J."/>
            <person name="Larsson K.H."/>
            <person name="Matsuura K."/>
            <person name="Barry K."/>
            <person name="Labutti K."/>
            <person name="Kuo R."/>
            <person name="Ohm R.A."/>
            <person name="Bhattacharya S.S."/>
            <person name="Shirouzu T."/>
            <person name="Yoshinaga Y."/>
            <person name="Martin F.M."/>
            <person name="Grigoriev I.V."/>
            <person name="Hibbett D.S."/>
        </authorList>
    </citation>
    <scope>NUCLEOTIDE SEQUENCE [LARGE SCALE GENOMIC DNA]</scope>
    <source>
        <strain evidence="1 2">CBS 109695</strain>
    </source>
</reference>
<evidence type="ECO:0000313" key="1">
    <source>
        <dbReference type="EMBL" id="KZP06288.1"/>
    </source>
</evidence>
<proteinExistence type="predicted"/>
<evidence type="ECO:0000313" key="2">
    <source>
        <dbReference type="Proteomes" id="UP000076532"/>
    </source>
</evidence>
<dbReference type="OrthoDB" id="2683861at2759"/>
<sequence length="124" mass="14509">RKLSRPPPLGKLETYSTMWNAWWRVLQPACRVETGSRLSSRNVPGEKWRELMKGGEDGFSFLLLSLAWWIEKAKTKGQQAECQRVLKDVSWVLEQLVAKLKEDTEDTEEDEGRHPKRCDIFFDQ</sequence>
<gene>
    <name evidence="1" type="ORF">FIBSPDRAFT_764674</name>
</gene>
<keyword evidence="2" id="KW-1185">Reference proteome</keyword>
<dbReference type="Proteomes" id="UP000076532">
    <property type="component" value="Unassembled WGS sequence"/>
</dbReference>
<dbReference type="EMBL" id="KV417795">
    <property type="protein sequence ID" value="KZP06288.1"/>
    <property type="molecule type" value="Genomic_DNA"/>
</dbReference>
<organism evidence="1 2">
    <name type="scientific">Athelia psychrophila</name>
    <dbReference type="NCBI Taxonomy" id="1759441"/>
    <lineage>
        <taxon>Eukaryota</taxon>
        <taxon>Fungi</taxon>
        <taxon>Dikarya</taxon>
        <taxon>Basidiomycota</taxon>
        <taxon>Agaricomycotina</taxon>
        <taxon>Agaricomycetes</taxon>
        <taxon>Agaricomycetidae</taxon>
        <taxon>Atheliales</taxon>
        <taxon>Atheliaceae</taxon>
        <taxon>Athelia</taxon>
    </lineage>
</organism>
<protein>
    <submittedName>
        <fullName evidence="1">Uncharacterized protein</fullName>
    </submittedName>
</protein>